<dbReference type="InterPro" id="IPR001387">
    <property type="entry name" value="Cro/C1-type_HTH"/>
</dbReference>
<evidence type="ECO:0000313" key="4">
    <source>
        <dbReference type="Proteomes" id="UP001209666"/>
    </source>
</evidence>
<dbReference type="PROSITE" id="PS50943">
    <property type="entry name" value="HTH_CROC1"/>
    <property type="match status" value="1"/>
</dbReference>
<keyword evidence="4" id="KW-1185">Reference proteome</keyword>
<dbReference type="InterPro" id="IPR010982">
    <property type="entry name" value="Lambda_DNA-bd_dom_sf"/>
</dbReference>
<dbReference type="RefSeq" id="WP_262624065.1">
    <property type="nucleotide sequence ID" value="NZ_JAOQKI010000016.1"/>
</dbReference>
<dbReference type="PANTHER" id="PTHR46797">
    <property type="entry name" value="HTH-TYPE TRANSCRIPTIONAL REGULATOR"/>
    <property type="match status" value="1"/>
</dbReference>
<dbReference type="Proteomes" id="UP001209666">
    <property type="component" value="Unassembled WGS sequence"/>
</dbReference>
<evidence type="ECO:0000313" key="3">
    <source>
        <dbReference type="EMBL" id="MCU6717695.1"/>
    </source>
</evidence>
<dbReference type="PANTHER" id="PTHR46797:SF24">
    <property type="entry name" value="DNA-BINDING PHAGE PROTEIN"/>
    <property type="match status" value="1"/>
</dbReference>
<name>A0ABT2SF68_9FIRM</name>
<dbReference type="EMBL" id="JAOQKI010000016">
    <property type="protein sequence ID" value="MCU6717695.1"/>
    <property type="molecule type" value="Genomic_DNA"/>
</dbReference>
<comment type="caution">
    <text evidence="3">The sequence shown here is derived from an EMBL/GenBank/DDBJ whole genome shotgun (WGS) entry which is preliminary data.</text>
</comment>
<evidence type="ECO:0000259" key="2">
    <source>
        <dbReference type="PROSITE" id="PS50943"/>
    </source>
</evidence>
<dbReference type="Pfam" id="PF01381">
    <property type="entry name" value="HTH_3"/>
    <property type="match status" value="1"/>
</dbReference>
<dbReference type="Gene3D" id="1.10.260.40">
    <property type="entry name" value="lambda repressor-like DNA-binding domains"/>
    <property type="match status" value="1"/>
</dbReference>
<reference evidence="3 4" key="1">
    <citation type="journal article" date="2021" name="ISME Commun">
        <title>Automated analysis of genomic sequences facilitates high-throughput and comprehensive description of bacteria.</title>
        <authorList>
            <person name="Hitch T.C.A."/>
        </authorList>
    </citation>
    <scope>NUCLEOTIDE SEQUENCE [LARGE SCALE GENOMIC DNA]</scope>
    <source>
        <strain evidence="3 4">Sanger_19</strain>
    </source>
</reference>
<dbReference type="SUPFAM" id="SSF47413">
    <property type="entry name" value="lambda repressor-like DNA-binding domains"/>
    <property type="match status" value="1"/>
</dbReference>
<gene>
    <name evidence="3" type="ORF">OCV43_10480</name>
</gene>
<dbReference type="CDD" id="cd00093">
    <property type="entry name" value="HTH_XRE"/>
    <property type="match status" value="1"/>
</dbReference>
<keyword evidence="1" id="KW-0238">DNA-binding</keyword>
<organism evidence="3 4">
    <name type="scientific">Roseburia amylophila</name>
    <dbReference type="NCBI Taxonomy" id="2981794"/>
    <lineage>
        <taxon>Bacteria</taxon>
        <taxon>Bacillati</taxon>
        <taxon>Bacillota</taxon>
        <taxon>Clostridia</taxon>
        <taxon>Lachnospirales</taxon>
        <taxon>Lachnospiraceae</taxon>
        <taxon>Roseburia</taxon>
    </lineage>
</organism>
<feature type="domain" description="HTH cro/C1-type" evidence="2">
    <location>
        <begin position="7"/>
        <end position="61"/>
    </location>
</feature>
<accession>A0ABT2SF68</accession>
<proteinExistence type="predicted"/>
<evidence type="ECO:0000256" key="1">
    <source>
        <dbReference type="ARBA" id="ARBA00023125"/>
    </source>
</evidence>
<dbReference type="InterPro" id="IPR050807">
    <property type="entry name" value="TransReg_Diox_bact_type"/>
</dbReference>
<sequence>MTIGEKIKYCRKQIGITQDKLAELTGIHPVSIRKYETNKMQPQPPQLEKIAAALDVSYNALNGSDTAGLRLETVGDLMGVLMVLCNSGILQISGERGEDKLLKDDTVSIHLNPVLSSYLEIGYTTRGKAHTLSLQDALLNIRSYKVFNDLLKLEKMNYIYQSVLESAGDNPNEATKAAIDEIAETKEKVELESQRSQLLLDTSDEVKVKVNSDYFNN</sequence>
<dbReference type="SMART" id="SM00530">
    <property type="entry name" value="HTH_XRE"/>
    <property type="match status" value="1"/>
</dbReference>
<protein>
    <submittedName>
        <fullName evidence="3">Helix-turn-helix domain-containing protein</fullName>
    </submittedName>
</protein>